<dbReference type="Pfam" id="PF13550">
    <property type="entry name" value="Phage-tail_3"/>
    <property type="match status" value="1"/>
</dbReference>
<evidence type="ECO:0000259" key="1">
    <source>
        <dbReference type="Pfam" id="PF13550"/>
    </source>
</evidence>
<reference evidence="3 4" key="1">
    <citation type="journal article" date="2011" name="Stand. Genomic Sci.">
        <title>Complete genome sequence of Desulfobulbus propionicus type strain (1pr3).</title>
        <authorList>
            <person name="Pagani I."/>
            <person name="Lapidus A."/>
            <person name="Nolan M."/>
            <person name="Lucas S."/>
            <person name="Hammon N."/>
            <person name="Deshpande S."/>
            <person name="Cheng J.F."/>
            <person name="Chertkov O."/>
            <person name="Davenport K."/>
            <person name="Tapia R."/>
            <person name="Han C."/>
            <person name="Goodwin L."/>
            <person name="Pitluck S."/>
            <person name="Liolios K."/>
            <person name="Mavromatis K."/>
            <person name="Ivanova N."/>
            <person name="Mikhailova N."/>
            <person name="Pati A."/>
            <person name="Chen A."/>
            <person name="Palaniappan K."/>
            <person name="Land M."/>
            <person name="Hauser L."/>
            <person name="Chang Y.J."/>
            <person name="Jeffries C.D."/>
            <person name="Detter J.C."/>
            <person name="Brambilla E."/>
            <person name="Kannan K.P."/>
            <person name="Djao O.D."/>
            <person name="Rohde M."/>
            <person name="Pukall R."/>
            <person name="Spring S."/>
            <person name="Goker M."/>
            <person name="Sikorski J."/>
            <person name="Woyke T."/>
            <person name="Bristow J."/>
            <person name="Eisen J.A."/>
            <person name="Markowitz V."/>
            <person name="Hugenholtz P."/>
            <person name="Kyrpides N.C."/>
            <person name="Klenk H.P."/>
        </authorList>
    </citation>
    <scope>NUCLEOTIDE SEQUENCE [LARGE SCALE GENOMIC DNA]</scope>
    <source>
        <strain evidence="4">ATCC 33891 / DSM 2032 / 1pr3</strain>
        <strain evidence="3">DSM 2032</strain>
    </source>
</reference>
<evidence type="ECO:0000313" key="2">
    <source>
        <dbReference type="EMBL" id="ADW16371.1"/>
    </source>
</evidence>
<dbReference type="KEGG" id="dpr:Despr_2421"/>
<dbReference type="InterPro" id="IPR032876">
    <property type="entry name" value="J_dom"/>
</dbReference>
<sequence length="752" mass="82248">MGGGKGDECYVTGYRYYAGLHLVFCHALDKLIKIKVGDKWAWEGAVTANQTIAVSKPNLFGGDGREGGIKGNVDVCFGLPDQPQNSYLQKKLGNDIPAFRGLFGLIARRCLLAANNPYIKEWAILGQRSRVGWRDDLADIVAADGYVDMNPAHIIYEALTNTTWGGLGYPVADLDTASFESAAYFLASGTDPRQEGFGLSLLWARDSSIEDFLNIILDHIDGVLYFSHRTGLLTLKLIRNDYTKALLPVIDQRSAVELVEYYVASAAEAVNQVTVKWVDRANQAQATTVQDIAGITRAGGQIIQATVEMPGIATEEWAHKIAARELQQMAMPLASCTLTVNRKHWSLEPGDCFVFDWPPIGLSGVVMRVNQVEIGEYTDSTLRIKAARDVYGLGPVAITTPAESLWTNPLTAPADAVRRKIQEITWWQFVRLFGESAAVLAELEDDSTMLTCCCDRPSSDALNYEMWTRNVGAAEFVKRDTDSFPFVSATAMPLSPEISSVIQLQDADIDTDLVKVGTYAALGDELVAITAMDAINGTLTVNRGVLDTIPVAHAAGTLLWCHQSFFGLDRTDRAVGEQVEIKLLPSTAEGRLQLADASTDTHTCVGRMMRPYPPGNVQVNGQRWPDKINIQDGITITWAHRDRTQQTVTLVRQDEGNIGPEAGVTYAVRVYDAVTGAMLKEQTGITGTSDTTDLIALGHTDVETVRIELESIRASLVSQQRWSLTVAIDADQNAVALDGEYIALDGDRVYLF</sequence>
<organism evidence="3 4">
    <name type="scientific">Desulfobulbus propionicus (strain ATCC 33891 / DSM 2032 / VKM B-1956 / 1pr3)</name>
    <dbReference type="NCBI Taxonomy" id="577650"/>
    <lineage>
        <taxon>Bacteria</taxon>
        <taxon>Pseudomonadati</taxon>
        <taxon>Thermodesulfobacteriota</taxon>
        <taxon>Desulfobulbia</taxon>
        <taxon>Desulfobulbales</taxon>
        <taxon>Desulfobulbaceae</taxon>
        <taxon>Desulfobulbus</taxon>
    </lineage>
</organism>
<dbReference type="RefSeq" id="WP_015722919.1">
    <property type="nucleotide sequence ID" value="NC_014972.1"/>
</dbReference>
<evidence type="ECO:0000313" key="4">
    <source>
        <dbReference type="Proteomes" id="UP000006365"/>
    </source>
</evidence>
<dbReference type="Proteomes" id="UP000006365">
    <property type="component" value="Chromosome"/>
</dbReference>
<dbReference type="EMBL" id="CP002364">
    <property type="protein sequence ID" value="ADW18562.1"/>
    <property type="molecule type" value="Genomic_DNA"/>
</dbReference>
<dbReference type="AlphaFoldDB" id="A0A7U4DPY7"/>
<accession>A0A7U4DPY7</accession>
<dbReference type="EMBL" id="CP002364">
    <property type="protein sequence ID" value="ADW16371.1"/>
    <property type="molecule type" value="Genomic_DNA"/>
</dbReference>
<gene>
    <name evidence="2" type="ordered locus">Despr_0182</name>
    <name evidence="3" type="ordered locus">Despr_2421</name>
</gene>
<dbReference type="KEGG" id="dpr:Despr_0182"/>
<proteinExistence type="predicted"/>
<feature type="domain" description="Tip attachment protein J" evidence="1">
    <location>
        <begin position="206"/>
        <end position="372"/>
    </location>
</feature>
<keyword evidence="4" id="KW-1185">Reference proteome</keyword>
<protein>
    <recommendedName>
        <fullName evidence="1">Tip attachment protein J domain-containing protein</fullName>
    </recommendedName>
</protein>
<evidence type="ECO:0000313" key="3">
    <source>
        <dbReference type="EMBL" id="ADW18562.1"/>
    </source>
</evidence>
<name>A0A7U4DPY7_DESPD</name>